<evidence type="ECO:0000256" key="7">
    <source>
        <dbReference type="ARBA" id="ARBA00023239"/>
    </source>
</evidence>
<dbReference type="PROSITE" id="PS00452">
    <property type="entry name" value="GUANYLATE_CYCLASE_1"/>
    <property type="match status" value="1"/>
</dbReference>
<organism evidence="12 13">
    <name type="scientific">Daphnia magna</name>
    <dbReference type="NCBI Taxonomy" id="35525"/>
    <lineage>
        <taxon>Eukaryota</taxon>
        <taxon>Metazoa</taxon>
        <taxon>Ecdysozoa</taxon>
        <taxon>Arthropoda</taxon>
        <taxon>Crustacea</taxon>
        <taxon>Branchiopoda</taxon>
        <taxon>Diplostraca</taxon>
        <taxon>Cladocera</taxon>
        <taxon>Anomopoda</taxon>
        <taxon>Daphniidae</taxon>
        <taxon>Daphnia</taxon>
    </lineage>
</organism>
<keyword evidence="7 9" id="KW-0456">Lyase</keyword>
<evidence type="ECO:0000256" key="9">
    <source>
        <dbReference type="RuleBase" id="RU000405"/>
    </source>
</evidence>
<dbReference type="SUPFAM" id="SSF55073">
    <property type="entry name" value="Nucleotide cyclase"/>
    <property type="match status" value="1"/>
</dbReference>
<dbReference type="EC" id="4.6.1.2" evidence="2"/>
<accession>A0A164LKJ2</accession>
<dbReference type="Proteomes" id="UP000076858">
    <property type="component" value="Unassembled WGS sequence"/>
</dbReference>
<evidence type="ECO:0000256" key="10">
    <source>
        <dbReference type="SAM" id="Coils"/>
    </source>
</evidence>
<dbReference type="GO" id="GO:0019934">
    <property type="term" value="P:cGMP-mediated signaling"/>
    <property type="evidence" value="ECO:0007669"/>
    <property type="project" value="TreeGrafter"/>
</dbReference>
<dbReference type="GO" id="GO:0008074">
    <property type="term" value="C:guanylate cyclase complex, soluble"/>
    <property type="evidence" value="ECO:0007669"/>
    <property type="project" value="TreeGrafter"/>
</dbReference>
<dbReference type="FunFam" id="3.30.70.1230:FF:000005">
    <property type="entry name" value="Guanylate cyclase soluble subunit beta-1"/>
    <property type="match status" value="1"/>
</dbReference>
<dbReference type="Pfam" id="PF00211">
    <property type="entry name" value="Guanylate_cyc"/>
    <property type="match status" value="1"/>
</dbReference>
<comment type="caution">
    <text evidence="12">The sequence shown here is derived from an EMBL/GenBank/DDBJ whole genome shotgun (WGS) entry which is preliminary data.</text>
</comment>
<sequence length="376" mass="42182">MELTFENLLAHINTVYILVTKEKKIDVQQQDKAVPSLATWRHEDGTGIIQEANLRLKGEMIHVPENGLMLFLGSPSVLNLEDLTRRGLYLSDIPLHDATRDLVLLSEQFEAEYKLTRDLEMLTDQLQQTKVELEREKQKTDTLLYSVLPPSVANELRHGRPVAARRYEMVTLLFSGIVGFSDLCARNSDANGVMKVVRMLNVLYTTFDVLTDPRKNPNIYKVETVGDKYMAVSGLPEPCKEQALCIARLALDMMDLSMDVSIDGISVQITIGIHCGEVMTGVIGQRMPRYCLFGNTVNLTSRTETTGTPGRINVSQDAYQYSTLLLQEPDNRDSQFCFSYRGPVVMKGKPEPMKVYYLDRASSSAAITAGYTNPID</sequence>
<feature type="domain" description="Guanylate cyclase" evidence="11">
    <location>
        <begin position="171"/>
        <end position="304"/>
    </location>
</feature>
<keyword evidence="4" id="KW-0479">Metal-binding</keyword>
<evidence type="ECO:0000256" key="1">
    <source>
        <dbReference type="ARBA" id="ARBA00001971"/>
    </source>
</evidence>
<keyword evidence="10" id="KW-0175">Coiled coil</keyword>
<keyword evidence="13" id="KW-1185">Reference proteome</keyword>
<protein>
    <recommendedName>
        <fullName evidence="2">guanylate cyclase</fullName>
        <ecNumber evidence="2">4.6.1.2</ecNumber>
    </recommendedName>
</protein>
<name>A0A164LKJ2_9CRUS</name>
<gene>
    <name evidence="12" type="ORF">APZ42_032467</name>
</gene>
<dbReference type="InterPro" id="IPR001054">
    <property type="entry name" value="A/G_cyclase"/>
</dbReference>
<evidence type="ECO:0000256" key="8">
    <source>
        <dbReference type="ARBA" id="ARBA00023293"/>
    </source>
</evidence>
<evidence type="ECO:0000256" key="6">
    <source>
        <dbReference type="ARBA" id="ARBA00023004"/>
    </source>
</evidence>
<dbReference type="SMART" id="SM00044">
    <property type="entry name" value="CYCc"/>
    <property type="match status" value="1"/>
</dbReference>
<dbReference type="InterPro" id="IPR011645">
    <property type="entry name" value="HNOB_dom_associated"/>
</dbReference>
<dbReference type="GO" id="GO:0000166">
    <property type="term" value="F:nucleotide binding"/>
    <property type="evidence" value="ECO:0007669"/>
    <property type="project" value="UniProtKB-KW"/>
</dbReference>
<dbReference type="EMBL" id="LRGB01003123">
    <property type="protein sequence ID" value="KZS04200.1"/>
    <property type="molecule type" value="Genomic_DNA"/>
</dbReference>
<proteinExistence type="inferred from homology"/>
<keyword evidence="3" id="KW-0349">Heme</keyword>
<comment type="cofactor">
    <cofactor evidence="1">
        <name>heme</name>
        <dbReference type="ChEBI" id="CHEBI:30413"/>
    </cofactor>
</comment>
<dbReference type="Gene3D" id="6.10.250.780">
    <property type="match status" value="1"/>
</dbReference>
<evidence type="ECO:0000256" key="4">
    <source>
        <dbReference type="ARBA" id="ARBA00022723"/>
    </source>
</evidence>
<reference evidence="12 13" key="1">
    <citation type="submission" date="2016-03" db="EMBL/GenBank/DDBJ databases">
        <title>EvidentialGene: Evidence-directed Construction of Genes on Genomes.</title>
        <authorList>
            <person name="Gilbert D.G."/>
            <person name="Choi J.-H."/>
            <person name="Mockaitis K."/>
            <person name="Colbourne J."/>
            <person name="Pfrender M."/>
        </authorList>
    </citation>
    <scope>NUCLEOTIDE SEQUENCE [LARGE SCALE GENOMIC DNA]</scope>
    <source>
        <strain evidence="12 13">Xinb3</strain>
        <tissue evidence="12">Complete organism</tissue>
    </source>
</reference>
<keyword evidence="6" id="KW-0408">Iron</keyword>
<keyword evidence="5" id="KW-0547">Nucleotide-binding</keyword>
<dbReference type="Pfam" id="PF07701">
    <property type="entry name" value="HNOBA"/>
    <property type="match status" value="1"/>
</dbReference>
<dbReference type="STRING" id="35525.A0A164LKJ2"/>
<feature type="coiled-coil region" evidence="10">
    <location>
        <begin position="116"/>
        <end position="143"/>
    </location>
</feature>
<evidence type="ECO:0000256" key="2">
    <source>
        <dbReference type="ARBA" id="ARBA00012202"/>
    </source>
</evidence>
<evidence type="ECO:0000256" key="3">
    <source>
        <dbReference type="ARBA" id="ARBA00022617"/>
    </source>
</evidence>
<dbReference type="InterPro" id="IPR018297">
    <property type="entry name" value="A/G_cyclase_CS"/>
</dbReference>
<dbReference type="InterPro" id="IPR029787">
    <property type="entry name" value="Nucleotide_cyclase"/>
</dbReference>
<dbReference type="GO" id="GO:0004383">
    <property type="term" value="F:guanylate cyclase activity"/>
    <property type="evidence" value="ECO:0007669"/>
    <property type="project" value="UniProtKB-EC"/>
</dbReference>
<evidence type="ECO:0000313" key="13">
    <source>
        <dbReference type="Proteomes" id="UP000076858"/>
    </source>
</evidence>
<comment type="similarity">
    <text evidence="9">Belongs to the adenylyl cyclase class-4/guanylyl cyclase family.</text>
</comment>
<evidence type="ECO:0000313" key="12">
    <source>
        <dbReference type="EMBL" id="KZS04200.1"/>
    </source>
</evidence>
<dbReference type="PROSITE" id="PS50125">
    <property type="entry name" value="GUANYLATE_CYCLASE_2"/>
    <property type="match status" value="1"/>
</dbReference>
<evidence type="ECO:0000259" key="11">
    <source>
        <dbReference type="PROSITE" id="PS50125"/>
    </source>
</evidence>
<dbReference type="CDD" id="cd07302">
    <property type="entry name" value="CHD"/>
    <property type="match status" value="1"/>
</dbReference>
<dbReference type="PANTHER" id="PTHR45655:SF2">
    <property type="entry name" value="GUANYLATE CYCLASE SOLUBLE SUBUNIT BETA-1"/>
    <property type="match status" value="1"/>
</dbReference>
<dbReference type="AlphaFoldDB" id="A0A164LKJ2"/>
<dbReference type="Gene3D" id="3.30.450.260">
    <property type="entry name" value="Haem NO binding associated domain"/>
    <property type="match status" value="1"/>
</dbReference>
<dbReference type="PANTHER" id="PTHR45655">
    <property type="entry name" value="GUANYLATE CYCLASE SOLUBLE SUBUNIT BETA-2"/>
    <property type="match status" value="1"/>
</dbReference>
<dbReference type="GO" id="GO:0070482">
    <property type="term" value="P:response to oxygen levels"/>
    <property type="evidence" value="ECO:0007669"/>
    <property type="project" value="TreeGrafter"/>
</dbReference>
<dbReference type="InterPro" id="IPR042463">
    <property type="entry name" value="HNOB_dom_associated_sf"/>
</dbReference>
<dbReference type="OrthoDB" id="6127067at2759"/>
<dbReference type="GO" id="GO:0046872">
    <property type="term" value="F:metal ion binding"/>
    <property type="evidence" value="ECO:0007669"/>
    <property type="project" value="UniProtKB-KW"/>
</dbReference>
<evidence type="ECO:0000256" key="5">
    <source>
        <dbReference type="ARBA" id="ARBA00022741"/>
    </source>
</evidence>
<keyword evidence="8" id="KW-0141">cGMP biosynthesis</keyword>
<dbReference type="Gene3D" id="3.30.70.1230">
    <property type="entry name" value="Nucleotide cyclase"/>
    <property type="match status" value="1"/>
</dbReference>